<protein>
    <submittedName>
        <fullName evidence="6">TetR family transcriptional regulator</fullName>
    </submittedName>
</protein>
<dbReference type="Proteomes" id="UP000189627">
    <property type="component" value="Chromosome 2"/>
</dbReference>
<reference evidence="7" key="1">
    <citation type="submission" date="2017-02" db="EMBL/GenBank/DDBJ databases">
        <title>Complete genome sequence of Cupriavidus necator strain NH9, a 3-chlorobenzoate degrader.</title>
        <authorList>
            <person name="Moriuchi R."/>
            <person name="Dohra H."/>
            <person name="Ogawa N."/>
        </authorList>
    </citation>
    <scope>NUCLEOTIDE SEQUENCE [LARGE SCALE GENOMIC DNA]</scope>
    <source>
        <strain evidence="7">NH9</strain>
    </source>
</reference>
<dbReference type="KEGG" id="cuh:BJN34_26480"/>
<dbReference type="InterPro" id="IPR001647">
    <property type="entry name" value="HTH_TetR"/>
</dbReference>
<dbReference type="EMBL" id="CP017758">
    <property type="protein sequence ID" value="AQV97413.1"/>
    <property type="molecule type" value="Genomic_DNA"/>
</dbReference>
<dbReference type="AlphaFoldDB" id="A0A1U9UXM6"/>
<dbReference type="PRINTS" id="PR00455">
    <property type="entry name" value="HTHTETR"/>
</dbReference>
<sequence>MRYTKTHKEETRKKLLDASSAIAKKGGFSSTGVDALMSSIGLTGGAFYSHFQSKQELFAAIVGQEMQNSSDMLAGDEASPDNHVAKCIRDYLSSFHAMNPEVGCILPTLGAEIARSGPEVREMVERGLKHTHQSWRARSGDSDAAWALIAQCVGALVLARAVESEKARKEILAASRRFLSKTIPSAAETKD</sequence>
<keyword evidence="3" id="KW-0804">Transcription</keyword>
<proteinExistence type="predicted"/>
<dbReference type="OrthoDB" id="9798857at2"/>
<dbReference type="PANTHER" id="PTHR47506">
    <property type="entry name" value="TRANSCRIPTIONAL REGULATORY PROTEIN"/>
    <property type="match status" value="1"/>
</dbReference>
<dbReference type="RefSeq" id="WP_078199784.1">
    <property type="nucleotide sequence ID" value="NZ_CP017758.1"/>
</dbReference>
<dbReference type="Gene3D" id="1.10.357.10">
    <property type="entry name" value="Tetracycline Repressor, domain 2"/>
    <property type="match status" value="1"/>
</dbReference>
<evidence type="ECO:0000313" key="6">
    <source>
        <dbReference type="EMBL" id="AQV97413.1"/>
    </source>
</evidence>
<dbReference type="InterPro" id="IPR036271">
    <property type="entry name" value="Tet_transcr_reg_TetR-rel_C_sf"/>
</dbReference>
<evidence type="ECO:0000256" key="4">
    <source>
        <dbReference type="PROSITE-ProRule" id="PRU00335"/>
    </source>
</evidence>
<dbReference type="Gene3D" id="1.10.10.60">
    <property type="entry name" value="Homeodomain-like"/>
    <property type="match status" value="1"/>
</dbReference>
<dbReference type="SUPFAM" id="SSF48498">
    <property type="entry name" value="Tetracyclin repressor-like, C-terminal domain"/>
    <property type="match status" value="1"/>
</dbReference>
<feature type="DNA-binding region" description="H-T-H motif" evidence="4">
    <location>
        <begin position="32"/>
        <end position="51"/>
    </location>
</feature>
<feature type="domain" description="HTH tetR-type" evidence="5">
    <location>
        <begin position="9"/>
        <end position="69"/>
    </location>
</feature>
<dbReference type="PANTHER" id="PTHR47506:SF7">
    <property type="entry name" value="TRANSCRIPTIONAL REGULATORY PROTEIN"/>
    <property type="match status" value="1"/>
</dbReference>
<dbReference type="GO" id="GO:0003677">
    <property type="term" value="F:DNA binding"/>
    <property type="evidence" value="ECO:0007669"/>
    <property type="project" value="UniProtKB-UniRule"/>
</dbReference>
<evidence type="ECO:0000259" key="5">
    <source>
        <dbReference type="PROSITE" id="PS50977"/>
    </source>
</evidence>
<dbReference type="PROSITE" id="PS50977">
    <property type="entry name" value="HTH_TETR_2"/>
    <property type="match status" value="1"/>
</dbReference>
<gene>
    <name evidence="6" type="ORF">BJN34_26480</name>
</gene>
<name>A0A1U9UXM6_CUPNE</name>
<dbReference type="SUPFAM" id="SSF46689">
    <property type="entry name" value="Homeodomain-like"/>
    <property type="match status" value="1"/>
</dbReference>
<keyword evidence="1" id="KW-0805">Transcription regulation</keyword>
<dbReference type="Pfam" id="PF00440">
    <property type="entry name" value="TetR_N"/>
    <property type="match status" value="1"/>
</dbReference>
<keyword evidence="2 4" id="KW-0238">DNA-binding</keyword>
<evidence type="ECO:0000256" key="1">
    <source>
        <dbReference type="ARBA" id="ARBA00023015"/>
    </source>
</evidence>
<organism evidence="6 7">
    <name type="scientific">Cupriavidus necator</name>
    <name type="common">Alcaligenes eutrophus</name>
    <name type="synonym">Ralstonia eutropha</name>
    <dbReference type="NCBI Taxonomy" id="106590"/>
    <lineage>
        <taxon>Bacteria</taxon>
        <taxon>Pseudomonadati</taxon>
        <taxon>Pseudomonadota</taxon>
        <taxon>Betaproteobacteria</taxon>
        <taxon>Burkholderiales</taxon>
        <taxon>Burkholderiaceae</taxon>
        <taxon>Cupriavidus</taxon>
    </lineage>
</organism>
<accession>A0A1U9UXM6</accession>
<evidence type="ECO:0000313" key="7">
    <source>
        <dbReference type="Proteomes" id="UP000189627"/>
    </source>
</evidence>
<dbReference type="InterPro" id="IPR009057">
    <property type="entry name" value="Homeodomain-like_sf"/>
</dbReference>
<evidence type="ECO:0000256" key="2">
    <source>
        <dbReference type="ARBA" id="ARBA00023125"/>
    </source>
</evidence>
<evidence type="ECO:0000256" key="3">
    <source>
        <dbReference type="ARBA" id="ARBA00023163"/>
    </source>
</evidence>